<dbReference type="RefSeq" id="WP_406582306.1">
    <property type="nucleotide sequence ID" value="NZ_JBJHQH010000017.1"/>
</dbReference>
<protein>
    <submittedName>
        <fullName evidence="1">Uncharacterized protein</fullName>
    </submittedName>
</protein>
<reference evidence="1 2" key="1">
    <citation type="submission" date="2024-11" db="EMBL/GenBank/DDBJ databases">
        <authorList>
            <person name="Lucas J.A."/>
        </authorList>
    </citation>
    <scope>NUCLEOTIDE SEQUENCE [LARGE SCALE GENOMIC DNA]</scope>
    <source>
        <strain evidence="1 2">Z 5.4</strain>
    </source>
</reference>
<organism evidence="1 2">
    <name type="scientific">Bacillus salipaludis</name>
    <dbReference type="NCBI Taxonomy" id="2547811"/>
    <lineage>
        <taxon>Bacteria</taxon>
        <taxon>Bacillati</taxon>
        <taxon>Bacillota</taxon>
        <taxon>Bacilli</taxon>
        <taxon>Bacillales</taxon>
        <taxon>Bacillaceae</taxon>
        <taxon>Bacillus</taxon>
    </lineage>
</organism>
<evidence type="ECO:0000313" key="1">
    <source>
        <dbReference type="EMBL" id="MFK9093807.1"/>
    </source>
</evidence>
<gene>
    <name evidence="1" type="ORF">ACJEBI_20285</name>
</gene>
<dbReference type="Gene3D" id="3.40.50.10490">
    <property type="entry name" value="Glucose-6-phosphate isomerase like protein, domain 1"/>
    <property type="match status" value="1"/>
</dbReference>
<proteinExistence type="predicted"/>
<dbReference type="EMBL" id="JBJHQH010000017">
    <property type="protein sequence ID" value="MFK9093807.1"/>
    <property type="molecule type" value="Genomic_DNA"/>
</dbReference>
<keyword evidence="2" id="KW-1185">Reference proteome</keyword>
<evidence type="ECO:0000313" key="2">
    <source>
        <dbReference type="Proteomes" id="UP001623041"/>
    </source>
</evidence>
<accession>A0ABW8RMM6</accession>
<comment type="caution">
    <text evidence="1">The sequence shown here is derived from an EMBL/GenBank/DDBJ whole genome shotgun (WGS) entry which is preliminary data.</text>
</comment>
<name>A0ABW8RMM6_9BACI</name>
<dbReference type="Proteomes" id="UP001623041">
    <property type="component" value="Unassembled WGS sequence"/>
</dbReference>
<sequence>MINRKEGYALSFSDIEPKLCVISTVTGTIIAQCLTAEIIRDLKKNIHPIPVYISSNVDFADEHNNSLQEKYKGRISNSY</sequence>